<comment type="caution">
    <text evidence="2">The sequence shown here is derived from an EMBL/GenBank/DDBJ whole genome shotgun (WGS) entry which is preliminary data.</text>
</comment>
<sequence>MFDRRKIRDHRGHHPWRAIGMLPDWRVEFTRDLAPDELGLTIHAEKRVLIRDGLTQHERRSTICHETGHVLRGPVSSCHQLYEESLVERQASRLLLPSVRRIGHTLAWYAADYTKTAWEMWVDERLLNARLSTLAPADRLWLDEQLDTILI</sequence>
<dbReference type="EMBL" id="JAUHJQ010000005">
    <property type="protein sequence ID" value="MDN4173964.1"/>
    <property type="molecule type" value="Genomic_DNA"/>
</dbReference>
<evidence type="ECO:0000313" key="3">
    <source>
        <dbReference type="Proteomes" id="UP001168620"/>
    </source>
</evidence>
<feature type="domain" description="IrrE N-terminal-like" evidence="1">
    <location>
        <begin position="38"/>
        <end position="94"/>
    </location>
</feature>
<protein>
    <recommendedName>
        <fullName evidence="1">IrrE N-terminal-like domain-containing protein</fullName>
    </recommendedName>
</protein>
<dbReference type="RefSeq" id="WP_300953066.1">
    <property type="nucleotide sequence ID" value="NZ_JAUHJQ010000005.1"/>
</dbReference>
<evidence type="ECO:0000259" key="1">
    <source>
        <dbReference type="Pfam" id="PF06114"/>
    </source>
</evidence>
<reference evidence="2" key="1">
    <citation type="submission" date="2023-06" db="EMBL/GenBank/DDBJ databases">
        <title>Draft genome sequence of Nocardioides sp. SOB77.</title>
        <authorList>
            <person name="Zhang G."/>
        </authorList>
    </citation>
    <scope>NUCLEOTIDE SEQUENCE</scope>
    <source>
        <strain evidence="2">SOB77</strain>
    </source>
</reference>
<accession>A0ABT8FHF0</accession>
<name>A0ABT8FHF0_9ACTN</name>
<proteinExistence type="predicted"/>
<organism evidence="2 3">
    <name type="scientific">Nocardioides oceani</name>
    <dbReference type="NCBI Taxonomy" id="3058369"/>
    <lineage>
        <taxon>Bacteria</taxon>
        <taxon>Bacillati</taxon>
        <taxon>Actinomycetota</taxon>
        <taxon>Actinomycetes</taxon>
        <taxon>Propionibacteriales</taxon>
        <taxon>Nocardioidaceae</taxon>
        <taxon>Nocardioides</taxon>
    </lineage>
</organism>
<keyword evidence="3" id="KW-1185">Reference proteome</keyword>
<dbReference type="InterPro" id="IPR010359">
    <property type="entry name" value="IrrE_HExxH"/>
</dbReference>
<dbReference type="Proteomes" id="UP001168620">
    <property type="component" value="Unassembled WGS sequence"/>
</dbReference>
<gene>
    <name evidence="2" type="ORF">QWY28_13465</name>
</gene>
<dbReference type="Pfam" id="PF06114">
    <property type="entry name" value="Peptidase_M78"/>
    <property type="match status" value="1"/>
</dbReference>
<evidence type="ECO:0000313" key="2">
    <source>
        <dbReference type="EMBL" id="MDN4173964.1"/>
    </source>
</evidence>